<proteinExistence type="predicted"/>
<feature type="non-terminal residue" evidence="1">
    <location>
        <position position="166"/>
    </location>
</feature>
<dbReference type="AlphaFoldDB" id="E9GTC8"/>
<dbReference type="EMBL" id="GL732563">
    <property type="protein sequence ID" value="EFX77382.1"/>
    <property type="molecule type" value="Genomic_DNA"/>
</dbReference>
<dbReference type="Proteomes" id="UP000000305">
    <property type="component" value="Unassembled WGS sequence"/>
</dbReference>
<keyword evidence="2" id="KW-1185">Reference proteome</keyword>
<sequence length="166" mass="18889">CFVSCFRINPHNNEALKVCLNPHSPPTFHYVLFASLYRYMPFINSHHSIFTNVCFSFLQSLTLKEKVNPLKNFKEKASEEGHSYKNLLLSMVRLIHANPLLMLNNQGKAGHEIQSSTLELINGLVSLVHQPNMADMAQEAMDALLVLHQPEKIEMWNPTSGFIINV</sequence>
<evidence type="ECO:0000313" key="1">
    <source>
        <dbReference type="EMBL" id="EFX77382.1"/>
    </source>
</evidence>
<dbReference type="eggNOG" id="KOG1826">
    <property type="taxonomic scope" value="Eukaryota"/>
</dbReference>
<evidence type="ECO:0000313" key="2">
    <source>
        <dbReference type="Proteomes" id="UP000000305"/>
    </source>
</evidence>
<dbReference type="HOGENOM" id="CLU_1606757_0_0_1"/>
<protein>
    <submittedName>
        <fullName evidence="1">Uncharacterized protein</fullName>
    </submittedName>
</protein>
<gene>
    <name evidence="1" type="ORF">DAPPUDRAFT_54325</name>
</gene>
<organism evidence="1 2">
    <name type="scientific">Daphnia pulex</name>
    <name type="common">Water flea</name>
    <dbReference type="NCBI Taxonomy" id="6669"/>
    <lineage>
        <taxon>Eukaryota</taxon>
        <taxon>Metazoa</taxon>
        <taxon>Ecdysozoa</taxon>
        <taxon>Arthropoda</taxon>
        <taxon>Crustacea</taxon>
        <taxon>Branchiopoda</taxon>
        <taxon>Diplostraca</taxon>
        <taxon>Cladocera</taxon>
        <taxon>Anomopoda</taxon>
        <taxon>Daphniidae</taxon>
        <taxon>Daphnia</taxon>
    </lineage>
</organism>
<dbReference type="STRING" id="6669.E9GTC8"/>
<name>E9GTC8_DAPPU</name>
<dbReference type="KEGG" id="dpx:DAPPUDRAFT_54325"/>
<accession>E9GTC8</accession>
<dbReference type="InParanoid" id="E9GTC8"/>
<reference evidence="1 2" key="1">
    <citation type="journal article" date="2011" name="Science">
        <title>The ecoresponsive genome of Daphnia pulex.</title>
        <authorList>
            <person name="Colbourne J.K."/>
            <person name="Pfrender M.E."/>
            <person name="Gilbert D."/>
            <person name="Thomas W.K."/>
            <person name="Tucker A."/>
            <person name="Oakley T.H."/>
            <person name="Tokishita S."/>
            <person name="Aerts A."/>
            <person name="Arnold G.J."/>
            <person name="Basu M.K."/>
            <person name="Bauer D.J."/>
            <person name="Caceres C.E."/>
            <person name="Carmel L."/>
            <person name="Casola C."/>
            <person name="Choi J.H."/>
            <person name="Detter J.C."/>
            <person name="Dong Q."/>
            <person name="Dusheyko S."/>
            <person name="Eads B.D."/>
            <person name="Frohlich T."/>
            <person name="Geiler-Samerotte K.A."/>
            <person name="Gerlach D."/>
            <person name="Hatcher P."/>
            <person name="Jogdeo S."/>
            <person name="Krijgsveld J."/>
            <person name="Kriventseva E.V."/>
            <person name="Kultz D."/>
            <person name="Laforsch C."/>
            <person name="Lindquist E."/>
            <person name="Lopez J."/>
            <person name="Manak J.R."/>
            <person name="Muller J."/>
            <person name="Pangilinan J."/>
            <person name="Patwardhan R.P."/>
            <person name="Pitluck S."/>
            <person name="Pritham E.J."/>
            <person name="Rechtsteiner A."/>
            <person name="Rho M."/>
            <person name="Rogozin I.B."/>
            <person name="Sakarya O."/>
            <person name="Salamov A."/>
            <person name="Schaack S."/>
            <person name="Shapiro H."/>
            <person name="Shiga Y."/>
            <person name="Skalitzky C."/>
            <person name="Smith Z."/>
            <person name="Souvorov A."/>
            <person name="Sung W."/>
            <person name="Tang Z."/>
            <person name="Tsuchiya D."/>
            <person name="Tu H."/>
            <person name="Vos H."/>
            <person name="Wang M."/>
            <person name="Wolf Y.I."/>
            <person name="Yamagata H."/>
            <person name="Yamada T."/>
            <person name="Ye Y."/>
            <person name="Shaw J.R."/>
            <person name="Andrews J."/>
            <person name="Crease T.J."/>
            <person name="Tang H."/>
            <person name="Lucas S.M."/>
            <person name="Robertson H.M."/>
            <person name="Bork P."/>
            <person name="Koonin E.V."/>
            <person name="Zdobnov E.M."/>
            <person name="Grigoriev I.V."/>
            <person name="Lynch M."/>
            <person name="Boore J.L."/>
        </authorList>
    </citation>
    <scope>NUCLEOTIDE SEQUENCE [LARGE SCALE GENOMIC DNA]</scope>
</reference>
<dbReference type="OrthoDB" id="28245at2759"/>